<dbReference type="PANTHER" id="PTHR47926:SF533">
    <property type="entry name" value="DYW DOMAIN-CONTAINING PROTEIN"/>
    <property type="match status" value="1"/>
</dbReference>
<feature type="non-terminal residue" evidence="3">
    <location>
        <position position="1"/>
    </location>
</feature>
<dbReference type="HOGENOM" id="CLU_002706_0_0_1"/>
<accession>D8SGV3</accession>
<feature type="repeat" description="PPR" evidence="2">
    <location>
        <begin position="27"/>
        <end position="61"/>
    </location>
</feature>
<proteinExistence type="predicted"/>
<dbReference type="GO" id="GO:0003723">
    <property type="term" value="F:RNA binding"/>
    <property type="evidence" value="ECO:0007669"/>
    <property type="project" value="InterPro"/>
</dbReference>
<protein>
    <recommendedName>
        <fullName evidence="5">Pentacotripeptide-repeat region of PRORP domain-containing protein</fullName>
    </recommendedName>
</protein>
<dbReference type="Proteomes" id="UP000001514">
    <property type="component" value="Unassembled WGS sequence"/>
</dbReference>
<dbReference type="GO" id="GO:0009451">
    <property type="term" value="P:RNA modification"/>
    <property type="evidence" value="ECO:0007669"/>
    <property type="project" value="InterPro"/>
</dbReference>
<evidence type="ECO:0000256" key="1">
    <source>
        <dbReference type="ARBA" id="ARBA00022737"/>
    </source>
</evidence>
<dbReference type="InterPro" id="IPR011990">
    <property type="entry name" value="TPR-like_helical_dom_sf"/>
</dbReference>
<dbReference type="Gene3D" id="1.25.40.10">
    <property type="entry name" value="Tetratricopeptide repeat domain"/>
    <property type="match status" value="2"/>
</dbReference>
<dbReference type="KEGG" id="smo:SELMODRAFT_72369"/>
<gene>
    <name evidence="3" type="ORF">SELMODRAFT_72369</name>
</gene>
<dbReference type="InterPro" id="IPR046960">
    <property type="entry name" value="PPR_At4g14850-like_plant"/>
</dbReference>
<dbReference type="Gramene" id="EFJ16268">
    <property type="protein sequence ID" value="EFJ16268"/>
    <property type="gene ID" value="SELMODRAFT_72369"/>
</dbReference>
<evidence type="ECO:0008006" key="5">
    <source>
        <dbReference type="Google" id="ProtNLM"/>
    </source>
</evidence>
<dbReference type="AlphaFoldDB" id="D8SGV3"/>
<evidence type="ECO:0000256" key="2">
    <source>
        <dbReference type="PROSITE-ProRule" id="PRU00708"/>
    </source>
</evidence>
<keyword evidence="4" id="KW-1185">Reference proteome</keyword>
<organism evidence="4">
    <name type="scientific">Selaginella moellendorffii</name>
    <name type="common">Spikemoss</name>
    <dbReference type="NCBI Taxonomy" id="88036"/>
    <lineage>
        <taxon>Eukaryota</taxon>
        <taxon>Viridiplantae</taxon>
        <taxon>Streptophyta</taxon>
        <taxon>Embryophyta</taxon>
        <taxon>Tracheophyta</taxon>
        <taxon>Lycopodiopsida</taxon>
        <taxon>Selaginellales</taxon>
        <taxon>Selaginellaceae</taxon>
        <taxon>Selaginella</taxon>
    </lineage>
</organism>
<dbReference type="EMBL" id="GL377619">
    <property type="protein sequence ID" value="EFJ16268.1"/>
    <property type="molecule type" value="Genomic_DNA"/>
</dbReference>
<dbReference type="NCBIfam" id="TIGR00756">
    <property type="entry name" value="PPR"/>
    <property type="match status" value="2"/>
</dbReference>
<keyword evidence="1" id="KW-0677">Repeat</keyword>
<dbReference type="eggNOG" id="KOG4197">
    <property type="taxonomic scope" value="Eukaryota"/>
</dbReference>
<sequence length="138" mass="15605">NNLVNVYGKLGDVAHARRVFKEMETRDVCSCTTMIAAYAQNGHERQALQLYHKMDLKGLKLEACSRIDAVRTGKQIHERMVSSNSDSDVYGQEDRVGYFSCMTDMLGRLGRLEKAEEFLKRFPQAGGVPWLSLLNSCQ</sequence>
<feature type="non-terminal residue" evidence="3">
    <location>
        <position position="138"/>
    </location>
</feature>
<reference evidence="3 4" key="1">
    <citation type="journal article" date="2011" name="Science">
        <title>The Selaginella genome identifies genetic changes associated with the evolution of vascular plants.</title>
        <authorList>
            <person name="Banks J.A."/>
            <person name="Nishiyama T."/>
            <person name="Hasebe M."/>
            <person name="Bowman J.L."/>
            <person name="Gribskov M."/>
            <person name="dePamphilis C."/>
            <person name="Albert V.A."/>
            <person name="Aono N."/>
            <person name="Aoyama T."/>
            <person name="Ambrose B.A."/>
            <person name="Ashton N.W."/>
            <person name="Axtell M.J."/>
            <person name="Barker E."/>
            <person name="Barker M.S."/>
            <person name="Bennetzen J.L."/>
            <person name="Bonawitz N.D."/>
            <person name="Chapple C."/>
            <person name="Cheng C."/>
            <person name="Correa L.G."/>
            <person name="Dacre M."/>
            <person name="DeBarry J."/>
            <person name="Dreyer I."/>
            <person name="Elias M."/>
            <person name="Engstrom E.M."/>
            <person name="Estelle M."/>
            <person name="Feng L."/>
            <person name="Finet C."/>
            <person name="Floyd S.K."/>
            <person name="Frommer W.B."/>
            <person name="Fujita T."/>
            <person name="Gramzow L."/>
            <person name="Gutensohn M."/>
            <person name="Harholt J."/>
            <person name="Hattori M."/>
            <person name="Heyl A."/>
            <person name="Hirai T."/>
            <person name="Hiwatashi Y."/>
            <person name="Ishikawa M."/>
            <person name="Iwata M."/>
            <person name="Karol K.G."/>
            <person name="Koehler B."/>
            <person name="Kolukisaoglu U."/>
            <person name="Kubo M."/>
            <person name="Kurata T."/>
            <person name="Lalonde S."/>
            <person name="Li K."/>
            <person name="Li Y."/>
            <person name="Litt A."/>
            <person name="Lyons E."/>
            <person name="Manning G."/>
            <person name="Maruyama T."/>
            <person name="Michael T.P."/>
            <person name="Mikami K."/>
            <person name="Miyazaki S."/>
            <person name="Morinaga S."/>
            <person name="Murata T."/>
            <person name="Mueller-Roeber B."/>
            <person name="Nelson D.R."/>
            <person name="Obara M."/>
            <person name="Oguri Y."/>
            <person name="Olmstead R.G."/>
            <person name="Onodera N."/>
            <person name="Petersen B.L."/>
            <person name="Pils B."/>
            <person name="Prigge M."/>
            <person name="Rensing S.A."/>
            <person name="Riano-Pachon D.M."/>
            <person name="Roberts A.W."/>
            <person name="Sato Y."/>
            <person name="Scheller H.V."/>
            <person name="Schulz B."/>
            <person name="Schulz C."/>
            <person name="Shakirov E.V."/>
            <person name="Shibagaki N."/>
            <person name="Shinohara N."/>
            <person name="Shippen D.E."/>
            <person name="Soerensen I."/>
            <person name="Sotooka R."/>
            <person name="Sugimoto N."/>
            <person name="Sugita M."/>
            <person name="Sumikawa N."/>
            <person name="Tanurdzic M."/>
            <person name="Theissen G."/>
            <person name="Ulvskov P."/>
            <person name="Wakazuki S."/>
            <person name="Weng J.K."/>
            <person name="Willats W.W."/>
            <person name="Wipf D."/>
            <person name="Wolf P.G."/>
            <person name="Yang L."/>
            <person name="Zimmer A.D."/>
            <person name="Zhu Q."/>
            <person name="Mitros T."/>
            <person name="Hellsten U."/>
            <person name="Loque D."/>
            <person name="Otillar R."/>
            <person name="Salamov A."/>
            <person name="Schmutz J."/>
            <person name="Shapiro H."/>
            <person name="Lindquist E."/>
            <person name="Lucas S."/>
            <person name="Rokhsar D."/>
            <person name="Grigoriev I.V."/>
        </authorList>
    </citation>
    <scope>NUCLEOTIDE SEQUENCE [LARGE SCALE GENOMIC DNA]</scope>
</reference>
<evidence type="ECO:0000313" key="3">
    <source>
        <dbReference type="EMBL" id="EFJ16268.1"/>
    </source>
</evidence>
<dbReference type="PROSITE" id="PS51375">
    <property type="entry name" value="PPR"/>
    <property type="match status" value="1"/>
</dbReference>
<dbReference type="InterPro" id="IPR002885">
    <property type="entry name" value="PPR_rpt"/>
</dbReference>
<dbReference type="InParanoid" id="D8SGV3"/>
<dbReference type="Pfam" id="PF01535">
    <property type="entry name" value="PPR"/>
    <property type="match status" value="3"/>
</dbReference>
<evidence type="ECO:0000313" key="4">
    <source>
        <dbReference type="Proteomes" id="UP000001514"/>
    </source>
</evidence>
<dbReference type="PANTHER" id="PTHR47926">
    <property type="entry name" value="PENTATRICOPEPTIDE REPEAT-CONTAINING PROTEIN"/>
    <property type="match status" value="1"/>
</dbReference>
<name>D8SGV3_SELML</name>